<feature type="region of interest" description="Disordered" evidence="1">
    <location>
        <begin position="70"/>
        <end position="133"/>
    </location>
</feature>
<evidence type="ECO:0000313" key="3">
    <source>
        <dbReference type="EMBL" id="CAH0391206.1"/>
    </source>
</evidence>
<evidence type="ECO:0008006" key="5">
    <source>
        <dbReference type="Google" id="ProtNLM"/>
    </source>
</evidence>
<gene>
    <name evidence="3" type="ORF">BEMITA_LOCUS9850</name>
</gene>
<protein>
    <recommendedName>
        <fullName evidence="5">Secreted protein</fullName>
    </recommendedName>
</protein>
<feature type="signal peptide" evidence="2">
    <location>
        <begin position="1"/>
        <end position="23"/>
    </location>
</feature>
<keyword evidence="4" id="KW-1185">Reference proteome</keyword>
<organism evidence="3 4">
    <name type="scientific">Bemisia tabaci</name>
    <name type="common">Sweetpotato whitefly</name>
    <name type="synonym">Aleurodes tabaci</name>
    <dbReference type="NCBI Taxonomy" id="7038"/>
    <lineage>
        <taxon>Eukaryota</taxon>
        <taxon>Metazoa</taxon>
        <taxon>Ecdysozoa</taxon>
        <taxon>Arthropoda</taxon>
        <taxon>Hexapoda</taxon>
        <taxon>Insecta</taxon>
        <taxon>Pterygota</taxon>
        <taxon>Neoptera</taxon>
        <taxon>Paraneoptera</taxon>
        <taxon>Hemiptera</taxon>
        <taxon>Sternorrhyncha</taxon>
        <taxon>Aleyrodoidea</taxon>
        <taxon>Aleyrodidae</taxon>
        <taxon>Aleyrodinae</taxon>
        <taxon>Bemisia</taxon>
    </lineage>
</organism>
<accession>A0A9P0AET0</accession>
<dbReference type="EMBL" id="OU963867">
    <property type="protein sequence ID" value="CAH0391206.1"/>
    <property type="molecule type" value="Genomic_DNA"/>
</dbReference>
<feature type="chain" id="PRO_5040497651" description="Secreted protein" evidence="2">
    <location>
        <begin position="24"/>
        <end position="167"/>
    </location>
</feature>
<name>A0A9P0AET0_BEMTA</name>
<dbReference type="AlphaFoldDB" id="A0A9P0AET0"/>
<sequence>MSYLRHLVRGYLTLLFLDLYVNATIVIPEEVPSFLSIVYSNIPPIKKGTDSRLGFGFRLGPNADVQIQLELGPQTNTQPIGPNAEAPAASKKRQTNQPPGNRAPAPQPPRETTKGQWIDSWQSTMADSPSLDKEKLLAYDPTKRQEGIVNHLRQLYKEIDNNKQTDS</sequence>
<reference evidence="3" key="1">
    <citation type="submission" date="2021-12" db="EMBL/GenBank/DDBJ databases">
        <authorList>
            <person name="King R."/>
        </authorList>
    </citation>
    <scope>NUCLEOTIDE SEQUENCE</scope>
</reference>
<evidence type="ECO:0000256" key="1">
    <source>
        <dbReference type="SAM" id="MobiDB-lite"/>
    </source>
</evidence>
<proteinExistence type="predicted"/>
<keyword evidence="2" id="KW-0732">Signal</keyword>
<evidence type="ECO:0000313" key="4">
    <source>
        <dbReference type="Proteomes" id="UP001152759"/>
    </source>
</evidence>
<evidence type="ECO:0000256" key="2">
    <source>
        <dbReference type="SAM" id="SignalP"/>
    </source>
</evidence>
<dbReference type="Proteomes" id="UP001152759">
    <property type="component" value="Chromosome 6"/>
</dbReference>